<dbReference type="Gene3D" id="2.160.10.10">
    <property type="entry name" value="Hexapeptide repeat proteins"/>
    <property type="match status" value="1"/>
</dbReference>
<keyword evidence="2" id="KW-0441">Lipid A biosynthesis</keyword>
<name>A0A520MRQ1_9GAMM</name>
<dbReference type="PANTHER" id="PTHR43480:SF1">
    <property type="entry name" value="ACYL-[ACYL-CARRIER-PROTEIN]--UDP-N-ACETYLGLUCOSAMINE O-ACYLTRANSFERASE, MITOCHONDRIAL-RELATED"/>
    <property type="match status" value="1"/>
</dbReference>
<dbReference type="PIRSF" id="PIRSF000456">
    <property type="entry name" value="UDP-GlcNAc_acltr"/>
    <property type="match status" value="1"/>
</dbReference>
<dbReference type="InterPro" id="IPR037157">
    <property type="entry name" value="Acetyltransf_C_sf"/>
</dbReference>
<dbReference type="CDD" id="cd03351">
    <property type="entry name" value="LbH_UDP-GlcNAc_AT"/>
    <property type="match status" value="1"/>
</dbReference>
<evidence type="ECO:0000256" key="4">
    <source>
        <dbReference type="ARBA" id="ARBA00023098"/>
    </source>
</evidence>
<keyword evidence="5 7" id="KW-0012">Acyltransferase</keyword>
<dbReference type="NCBIfam" id="TIGR01852">
    <property type="entry name" value="lipid_A_lpxA"/>
    <property type="match status" value="1"/>
</dbReference>
<comment type="caution">
    <text evidence="7">The sequence shown here is derived from an EMBL/GenBank/DDBJ whole genome shotgun (WGS) entry which is preliminary data.</text>
</comment>
<dbReference type="GO" id="GO:0009245">
    <property type="term" value="P:lipid A biosynthetic process"/>
    <property type="evidence" value="ECO:0007669"/>
    <property type="project" value="UniProtKB-KW"/>
</dbReference>
<evidence type="ECO:0000313" key="7">
    <source>
        <dbReference type="EMBL" id="RZO23883.1"/>
    </source>
</evidence>
<dbReference type="EC" id="2.3.1.129" evidence="7"/>
<protein>
    <submittedName>
        <fullName evidence="7">Acyl-ACP--UDP-N-acetylglucosamine O-acyltransferase</fullName>
        <ecNumber evidence="7">2.3.1.129</ecNumber>
    </submittedName>
</protein>
<dbReference type="GO" id="GO:0008780">
    <property type="term" value="F:acyl-[acyl-carrier-protein]-UDP-N-acetylglucosamine O-acyltransferase activity"/>
    <property type="evidence" value="ECO:0007669"/>
    <property type="project" value="UniProtKB-EC"/>
</dbReference>
<dbReference type="Proteomes" id="UP000320146">
    <property type="component" value="Unassembled WGS sequence"/>
</dbReference>
<evidence type="ECO:0000313" key="8">
    <source>
        <dbReference type="Proteomes" id="UP000320146"/>
    </source>
</evidence>
<evidence type="ECO:0000256" key="2">
    <source>
        <dbReference type="ARBA" id="ARBA00022556"/>
    </source>
</evidence>
<dbReference type="InterPro" id="IPR029098">
    <property type="entry name" value="Acetyltransf_C"/>
</dbReference>
<feature type="domain" description="UDP N-acetylglucosamine O-acyltransferase C-terminal" evidence="6">
    <location>
        <begin position="176"/>
        <end position="256"/>
    </location>
</feature>
<evidence type="ECO:0000256" key="5">
    <source>
        <dbReference type="ARBA" id="ARBA00023315"/>
    </source>
</evidence>
<dbReference type="Gene3D" id="1.20.1180.10">
    <property type="entry name" value="Udp N-acetylglucosamine O-acyltransferase, C-terminal domain"/>
    <property type="match status" value="1"/>
</dbReference>
<dbReference type="SUPFAM" id="SSF51161">
    <property type="entry name" value="Trimeric LpxA-like enzymes"/>
    <property type="match status" value="1"/>
</dbReference>
<evidence type="ECO:0000256" key="1">
    <source>
        <dbReference type="ARBA" id="ARBA00022516"/>
    </source>
</evidence>
<keyword evidence="3 7" id="KW-0808">Transferase</keyword>
<keyword evidence="1" id="KW-0444">Lipid biosynthesis</keyword>
<dbReference type="InterPro" id="IPR011004">
    <property type="entry name" value="Trimer_LpxA-like_sf"/>
</dbReference>
<dbReference type="AlphaFoldDB" id="A0A520MRQ1"/>
<dbReference type="Pfam" id="PF00132">
    <property type="entry name" value="Hexapep"/>
    <property type="match status" value="1"/>
</dbReference>
<organism evidence="7 8">
    <name type="scientific">SAR86 cluster bacterium</name>
    <dbReference type="NCBI Taxonomy" id="2030880"/>
    <lineage>
        <taxon>Bacteria</taxon>
        <taxon>Pseudomonadati</taxon>
        <taxon>Pseudomonadota</taxon>
        <taxon>Gammaproteobacteria</taxon>
        <taxon>SAR86 cluster</taxon>
    </lineage>
</organism>
<keyword evidence="4" id="KW-0443">Lipid metabolism</keyword>
<sequence length="258" mass="27951">MSNIHPTAIVDSSASIHESVVIGPYSVIGPEVNIAADCELRSHVIINGPSNIGTGNKFFSFCVVGEDTPDLKYQGEKTTLEVGKNNTFREFCKVHRGTGADLGYTKIGDNNLIMPGVMIAHDCVLGNNNILVDNSGLAGHVKLGDHVTLGGYTLIHQFCQLGSYSFTGLGAQITMDVPAFTRVAGNPTKQAGLNSIGLERKDFSKDEISNLKKAYKIFFREGLKVNDALDKIRSECEQNDSVQVFIQSIENSTRGVLR</sequence>
<dbReference type="NCBIfam" id="NF003657">
    <property type="entry name" value="PRK05289.1"/>
    <property type="match status" value="1"/>
</dbReference>
<proteinExistence type="predicted"/>
<dbReference type="Pfam" id="PF13720">
    <property type="entry name" value="Acetyltransf_11"/>
    <property type="match status" value="1"/>
</dbReference>
<reference evidence="7 8" key="1">
    <citation type="submission" date="2019-02" db="EMBL/GenBank/DDBJ databases">
        <title>Prokaryotic population dynamics and viral predation in marine succession experiment using metagenomics: the confinement effect.</title>
        <authorList>
            <person name="Haro-Moreno J.M."/>
            <person name="Rodriguez-Valera F."/>
            <person name="Lopez-Perez M."/>
        </authorList>
    </citation>
    <scope>NUCLEOTIDE SEQUENCE [LARGE SCALE GENOMIC DNA]</scope>
    <source>
        <strain evidence="7">MED-G166</strain>
    </source>
</reference>
<accession>A0A520MRQ1</accession>
<dbReference type="InterPro" id="IPR001451">
    <property type="entry name" value="Hexapep"/>
</dbReference>
<gene>
    <name evidence="7" type="ORF">EVA99_02950</name>
</gene>
<evidence type="ECO:0000256" key="3">
    <source>
        <dbReference type="ARBA" id="ARBA00022679"/>
    </source>
</evidence>
<dbReference type="InterPro" id="IPR010137">
    <property type="entry name" value="Lipid_A_LpxA"/>
</dbReference>
<evidence type="ECO:0000259" key="6">
    <source>
        <dbReference type="Pfam" id="PF13720"/>
    </source>
</evidence>
<dbReference type="EMBL" id="SHBL01000021">
    <property type="protein sequence ID" value="RZO23883.1"/>
    <property type="molecule type" value="Genomic_DNA"/>
</dbReference>
<dbReference type="GO" id="GO:0016020">
    <property type="term" value="C:membrane"/>
    <property type="evidence" value="ECO:0007669"/>
    <property type="project" value="GOC"/>
</dbReference>
<dbReference type="PANTHER" id="PTHR43480">
    <property type="entry name" value="ACYL-[ACYL-CARRIER-PROTEIN]--UDP-N-ACETYLGLUCOSAMINE O-ACYLTRANSFERASE"/>
    <property type="match status" value="1"/>
</dbReference>